<accession>S0F4I5</accession>
<reference evidence="1 2" key="1">
    <citation type="submission" date="2008-12" db="EMBL/GenBank/DDBJ databases">
        <authorList>
            <person name="Fulton L."/>
            <person name="Clifton S."/>
            <person name="Fulton B."/>
            <person name="Xu J."/>
            <person name="Minx P."/>
            <person name="Pepin K.H."/>
            <person name="Johnson M."/>
            <person name="Bhonagiri V."/>
            <person name="Nash W.E."/>
            <person name="Mardis E.R."/>
            <person name="Wilson R.K."/>
        </authorList>
    </citation>
    <scope>NUCLEOTIDE SEQUENCE [LARGE SCALE GENOMIC DNA]</scope>
    <source>
        <strain evidence="1 2">DSM 18228</strain>
    </source>
</reference>
<evidence type="ECO:0000313" key="2">
    <source>
        <dbReference type="Proteomes" id="UP000014073"/>
    </source>
</evidence>
<gene>
    <name evidence="1" type="ORF">BACCOPRO_00426</name>
</gene>
<evidence type="ECO:0000313" key="1">
    <source>
        <dbReference type="EMBL" id="EEF74944.1"/>
    </source>
</evidence>
<proteinExistence type="predicted"/>
<dbReference type="HOGENOM" id="CLU_3132196_0_0_10"/>
<protein>
    <submittedName>
        <fullName evidence="1">Uncharacterized protein</fullName>
    </submittedName>
</protein>
<dbReference type="AlphaFoldDB" id="S0F4I5"/>
<keyword evidence="2" id="KW-1185">Reference proteome</keyword>
<dbReference type="STRING" id="547042.BACCOPRO_00426"/>
<name>S0F4I5_9BACT</name>
<dbReference type="EMBL" id="ACBW01000029">
    <property type="protein sequence ID" value="EEF74944.1"/>
    <property type="molecule type" value="Genomic_DNA"/>
</dbReference>
<dbReference type="Proteomes" id="UP000014073">
    <property type="component" value="Unassembled WGS sequence"/>
</dbReference>
<comment type="caution">
    <text evidence="1">The sequence shown here is derived from an EMBL/GenBank/DDBJ whole genome shotgun (WGS) entry which is preliminary data.</text>
</comment>
<organism evidence="1 2">
    <name type="scientific">Phocaeicola coprophilus DSM 18228 = JCM 13818</name>
    <dbReference type="NCBI Taxonomy" id="547042"/>
    <lineage>
        <taxon>Bacteria</taxon>
        <taxon>Pseudomonadati</taxon>
        <taxon>Bacteroidota</taxon>
        <taxon>Bacteroidia</taxon>
        <taxon>Bacteroidales</taxon>
        <taxon>Bacteroidaceae</taxon>
        <taxon>Phocaeicola</taxon>
    </lineage>
</organism>
<sequence length="49" mass="5639">MFCRKGKKASAFCIKERNILCKTPKSFLKSSRAFFRSLFYLLAGSVSDR</sequence>